<keyword evidence="3" id="KW-1185">Reference proteome</keyword>
<protein>
    <submittedName>
        <fullName evidence="2">Uncharacterized protein</fullName>
    </submittedName>
</protein>
<name>A0A5N6TG21_ASPAV</name>
<feature type="compositionally biased region" description="Low complexity" evidence="1">
    <location>
        <begin position="140"/>
        <end position="150"/>
    </location>
</feature>
<dbReference type="AlphaFoldDB" id="A0A5N6TG21"/>
<dbReference type="EMBL" id="ML742366">
    <property type="protein sequence ID" value="KAE8145256.1"/>
    <property type="molecule type" value="Genomic_DNA"/>
</dbReference>
<evidence type="ECO:0000313" key="3">
    <source>
        <dbReference type="Proteomes" id="UP000325780"/>
    </source>
</evidence>
<organism evidence="2 3">
    <name type="scientific">Aspergillus avenaceus</name>
    <dbReference type="NCBI Taxonomy" id="36643"/>
    <lineage>
        <taxon>Eukaryota</taxon>
        <taxon>Fungi</taxon>
        <taxon>Dikarya</taxon>
        <taxon>Ascomycota</taxon>
        <taxon>Pezizomycotina</taxon>
        <taxon>Eurotiomycetes</taxon>
        <taxon>Eurotiomycetidae</taxon>
        <taxon>Eurotiales</taxon>
        <taxon>Aspergillaceae</taxon>
        <taxon>Aspergillus</taxon>
        <taxon>Aspergillus subgen. Circumdati</taxon>
    </lineage>
</organism>
<reference evidence="2 3" key="1">
    <citation type="submission" date="2019-04" db="EMBL/GenBank/DDBJ databases">
        <title>Friends and foes A comparative genomics study of 23 Aspergillus species from section Flavi.</title>
        <authorList>
            <consortium name="DOE Joint Genome Institute"/>
            <person name="Kjaerbolling I."/>
            <person name="Vesth T."/>
            <person name="Frisvad J.C."/>
            <person name="Nybo J.L."/>
            <person name="Theobald S."/>
            <person name="Kildgaard S."/>
            <person name="Isbrandt T."/>
            <person name="Kuo A."/>
            <person name="Sato A."/>
            <person name="Lyhne E.K."/>
            <person name="Kogle M.E."/>
            <person name="Wiebenga A."/>
            <person name="Kun R.S."/>
            <person name="Lubbers R.J."/>
            <person name="Makela M.R."/>
            <person name="Barry K."/>
            <person name="Chovatia M."/>
            <person name="Clum A."/>
            <person name="Daum C."/>
            <person name="Haridas S."/>
            <person name="He G."/>
            <person name="LaButti K."/>
            <person name="Lipzen A."/>
            <person name="Mondo S."/>
            <person name="Riley R."/>
            <person name="Salamov A."/>
            <person name="Simmons B.A."/>
            <person name="Magnuson J.K."/>
            <person name="Henrissat B."/>
            <person name="Mortensen U.H."/>
            <person name="Larsen T.O."/>
            <person name="Devries R.P."/>
            <person name="Grigoriev I.V."/>
            <person name="Machida M."/>
            <person name="Baker S.E."/>
            <person name="Andersen M.R."/>
        </authorList>
    </citation>
    <scope>NUCLEOTIDE SEQUENCE [LARGE SCALE GENOMIC DNA]</scope>
    <source>
        <strain evidence="2 3">IBT 18842</strain>
    </source>
</reference>
<feature type="region of interest" description="Disordered" evidence="1">
    <location>
        <begin position="127"/>
        <end position="150"/>
    </location>
</feature>
<gene>
    <name evidence="2" type="ORF">BDV25DRAFT_165044</name>
</gene>
<evidence type="ECO:0000313" key="2">
    <source>
        <dbReference type="EMBL" id="KAE8145256.1"/>
    </source>
</evidence>
<dbReference type="OrthoDB" id="4326871at2759"/>
<sequence length="255" mass="27432">MTMTITITITLHQTITLTNALITLKCLHMIAYLVHSPRDRTSPITRAIMRREQLITDIFLSIMPESVLRSSSTAILQSPGPDIQDRCRFPETLYEATTEDDESRDHLPLRRCGSILPVPTMNGGLAGAGVPVSSGGGGNAAAPPSSSRSCSSLRRGLAVVRGSRASRRGESSPVQYARVPTERPRLSFVRRLWSIDSAALAVSEETHAILEMEEGAAGPSCSVESFPGNFPKSDALGGPYLNARGVTSVRPFSDL</sequence>
<accession>A0A5N6TG21</accession>
<evidence type="ECO:0000256" key="1">
    <source>
        <dbReference type="SAM" id="MobiDB-lite"/>
    </source>
</evidence>
<dbReference type="Proteomes" id="UP000325780">
    <property type="component" value="Unassembled WGS sequence"/>
</dbReference>
<proteinExistence type="predicted"/>